<accession>A0ABV4CL35</accession>
<organism evidence="2 3">
    <name type="scientific">Saccharopolyspora cebuensis</name>
    <dbReference type="NCBI Taxonomy" id="418759"/>
    <lineage>
        <taxon>Bacteria</taxon>
        <taxon>Bacillati</taxon>
        <taxon>Actinomycetota</taxon>
        <taxon>Actinomycetes</taxon>
        <taxon>Pseudonocardiales</taxon>
        <taxon>Pseudonocardiaceae</taxon>
        <taxon>Saccharopolyspora</taxon>
    </lineage>
</organism>
<feature type="region of interest" description="Disordered" evidence="1">
    <location>
        <begin position="38"/>
        <end position="65"/>
    </location>
</feature>
<sequence>MGKDYIKVKKKCCRSTPACKSCPIVVLRKALKEAKAAEVKEAEKKARKAAKKAAKKERERAEPAG</sequence>
<gene>
    <name evidence="2" type="ORF">AB8O55_20560</name>
</gene>
<feature type="compositionally biased region" description="Basic residues" evidence="1">
    <location>
        <begin position="45"/>
        <end position="55"/>
    </location>
</feature>
<name>A0ABV4CL35_9PSEU</name>
<dbReference type="EMBL" id="JBGEHV010000042">
    <property type="protein sequence ID" value="MEY8041809.1"/>
    <property type="molecule type" value="Genomic_DNA"/>
</dbReference>
<keyword evidence="3" id="KW-1185">Reference proteome</keyword>
<feature type="compositionally biased region" description="Basic and acidic residues" evidence="1">
    <location>
        <begin position="56"/>
        <end position="65"/>
    </location>
</feature>
<proteinExistence type="predicted"/>
<reference evidence="2 3" key="1">
    <citation type="submission" date="2024-08" db="EMBL/GenBank/DDBJ databases">
        <title>Genome mining of Saccharopolyspora cebuensis PGLac3 from Nigerian medicinal plant.</title>
        <authorList>
            <person name="Ezeobiora C.E."/>
            <person name="Igbokwe N.H."/>
            <person name="Amin D.H."/>
            <person name="Mendie U.E."/>
        </authorList>
    </citation>
    <scope>NUCLEOTIDE SEQUENCE [LARGE SCALE GENOMIC DNA]</scope>
    <source>
        <strain evidence="2 3">PGLac3</strain>
    </source>
</reference>
<evidence type="ECO:0000313" key="2">
    <source>
        <dbReference type="EMBL" id="MEY8041809.1"/>
    </source>
</evidence>
<dbReference type="Proteomes" id="UP001564626">
    <property type="component" value="Unassembled WGS sequence"/>
</dbReference>
<evidence type="ECO:0000313" key="3">
    <source>
        <dbReference type="Proteomes" id="UP001564626"/>
    </source>
</evidence>
<dbReference type="RefSeq" id="WP_345356271.1">
    <property type="nucleotide sequence ID" value="NZ_BAABII010000002.1"/>
</dbReference>
<evidence type="ECO:0000256" key="1">
    <source>
        <dbReference type="SAM" id="MobiDB-lite"/>
    </source>
</evidence>
<protein>
    <submittedName>
        <fullName evidence="2">Uncharacterized protein</fullName>
    </submittedName>
</protein>
<comment type="caution">
    <text evidence="2">The sequence shown here is derived from an EMBL/GenBank/DDBJ whole genome shotgun (WGS) entry which is preliminary data.</text>
</comment>